<reference evidence="1 2" key="1">
    <citation type="journal article" date="2006" name="Nat. Biotechnol.">
        <title>The genome and transcriptomes of the anti-tumor agent Clostridium novyi-NT.</title>
        <authorList>
            <person name="Bettegowda C."/>
            <person name="Huang X."/>
            <person name="Lin J."/>
            <person name="Cheong I."/>
            <person name="Kohli M."/>
            <person name="Szabo S.A."/>
            <person name="Zhang X."/>
            <person name="Diaz L.A. Jr."/>
            <person name="Velculescu V.E."/>
            <person name="Parmigiani G."/>
            <person name="Kinzler K.W."/>
            <person name="Vogelstein B."/>
            <person name="Zhou S."/>
        </authorList>
    </citation>
    <scope>NUCLEOTIDE SEQUENCE [LARGE SCALE GENOMIC DNA]</scope>
    <source>
        <strain evidence="1 2">NT</strain>
    </source>
</reference>
<accession>A0Q1X9</accession>
<protein>
    <submittedName>
        <fullName evidence="1">Uncharacterized protein</fullName>
    </submittedName>
</protein>
<dbReference type="STRING" id="386415.NT01CX_0122"/>
<evidence type="ECO:0000313" key="2">
    <source>
        <dbReference type="Proteomes" id="UP000008220"/>
    </source>
</evidence>
<dbReference type="AlphaFoldDB" id="A0Q1X9"/>
<gene>
    <name evidence="1" type="ordered locus">NT01CX_0122</name>
</gene>
<proteinExistence type="predicted"/>
<dbReference type="KEGG" id="cno:NT01CX_0122"/>
<dbReference type="EMBL" id="CP000382">
    <property type="protein sequence ID" value="ABK62291.1"/>
    <property type="molecule type" value="Genomic_DNA"/>
</dbReference>
<organism evidence="1 2">
    <name type="scientific">Clostridium novyi (strain NT)</name>
    <dbReference type="NCBI Taxonomy" id="386415"/>
    <lineage>
        <taxon>Bacteria</taxon>
        <taxon>Bacillati</taxon>
        <taxon>Bacillota</taxon>
        <taxon>Clostridia</taxon>
        <taxon>Eubacteriales</taxon>
        <taxon>Clostridiaceae</taxon>
        <taxon>Clostridium</taxon>
    </lineage>
</organism>
<sequence>MEYSGKSVSNVFLFLISMVMEDISDENINSSDLKDSKLYKSYLDVLNIGNDNEDFRTLSFLDFIVKHKVY</sequence>
<dbReference type="HOGENOM" id="CLU_2750671_0_0_9"/>
<dbReference type="Proteomes" id="UP000008220">
    <property type="component" value="Chromosome"/>
</dbReference>
<keyword evidence="2" id="KW-1185">Reference proteome</keyword>
<evidence type="ECO:0000313" key="1">
    <source>
        <dbReference type="EMBL" id="ABK62291.1"/>
    </source>
</evidence>
<name>A0Q1X9_CLONN</name>